<dbReference type="RefSeq" id="WP_272651765.1">
    <property type="nucleotide sequence ID" value="NZ_JAZDDG010000006.1"/>
</dbReference>
<comment type="caution">
    <text evidence="2">The sequence shown here is derived from an EMBL/GenBank/DDBJ whole genome shotgun (WGS) entry which is preliminary data.</text>
</comment>
<gene>
    <name evidence="2" type="ORF">V1I91_13375</name>
</gene>
<keyword evidence="1" id="KW-0812">Transmembrane</keyword>
<evidence type="ECO:0008006" key="4">
    <source>
        <dbReference type="Google" id="ProtNLM"/>
    </source>
</evidence>
<sequence length="108" mass="12510">MTEEVVPGKNTAIIAYLTIVGAIIAITMNTEPKHDFARFHTRQAFGIHLLFHAFALFSSVWYNQYGLYGLYVCYIILWFYGFLGALNTKKQLIPVIGSYFQKWFTFIQ</sequence>
<protein>
    <recommendedName>
        <fullName evidence="4">Chloroplast import component protein (Tic20)</fullName>
    </recommendedName>
</protein>
<reference evidence="2 3" key="1">
    <citation type="submission" date="2024-01" db="EMBL/GenBank/DDBJ databases">
        <title>Maribacter spp. originated from different algae showed divergent polysaccharides utilization ability.</title>
        <authorList>
            <person name="Wang H."/>
            <person name="Wu Y."/>
        </authorList>
    </citation>
    <scope>NUCLEOTIDE SEQUENCE [LARGE SCALE GENOMIC DNA]</scope>
    <source>
        <strain evidence="2 3">PR1</strain>
    </source>
</reference>
<name>A0ABU7IX35_9FLAO</name>
<evidence type="ECO:0000313" key="2">
    <source>
        <dbReference type="EMBL" id="MEE1977071.1"/>
    </source>
</evidence>
<proteinExistence type="predicted"/>
<keyword evidence="1" id="KW-0472">Membrane</keyword>
<accession>A0ABU7IX35</accession>
<evidence type="ECO:0000313" key="3">
    <source>
        <dbReference type="Proteomes" id="UP001356308"/>
    </source>
</evidence>
<feature type="transmembrane region" description="Helical" evidence="1">
    <location>
        <begin position="12"/>
        <end position="32"/>
    </location>
</feature>
<keyword evidence="1" id="KW-1133">Transmembrane helix</keyword>
<feature type="transmembrane region" description="Helical" evidence="1">
    <location>
        <begin position="44"/>
        <end position="62"/>
    </location>
</feature>
<evidence type="ECO:0000256" key="1">
    <source>
        <dbReference type="SAM" id="Phobius"/>
    </source>
</evidence>
<dbReference type="EMBL" id="JAZDDG010000006">
    <property type="protein sequence ID" value="MEE1977071.1"/>
    <property type="molecule type" value="Genomic_DNA"/>
</dbReference>
<organism evidence="2 3">
    <name type="scientific">Maribacter cobaltidurans</name>
    <dbReference type="NCBI Taxonomy" id="1178778"/>
    <lineage>
        <taxon>Bacteria</taxon>
        <taxon>Pseudomonadati</taxon>
        <taxon>Bacteroidota</taxon>
        <taxon>Flavobacteriia</taxon>
        <taxon>Flavobacteriales</taxon>
        <taxon>Flavobacteriaceae</taxon>
        <taxon>Maribacter</taxon>
    </lineage>
</organism>
<feature type="transmembrane region" description="Helical" evidence="1">
    <location>
        <begin position="68"/>
        <end position="86"/>
    </location>
</feature>
<keyword evidence="3" id="KW-1185">Reference proteome</keyword>
<dbReference type="Proteomes" id="UP001356308">
    <property type="component" value="Unassembled WGS sequence"/>
</dbReference>